<evidence type="ECO:0000256" key="3">
    <source>
        <dbReference type="ARBA" id="ARBA00022737"/>
    </source>
</evidence>
<dbReference type="InterPro" id="IPR024585">
    <property type="entry name" value="mTOR_dom"/>
</dbReference>
<dbReference type="GO" id="GO:0031931">
    <property type="term" value="C:TORC1 complex"/>
    <property type="evidence" value="ECO:0007669"/>
    <property type="project" value="TreeGrafter"/>
</dbReference>
<evidence type="ECO:0000256" key="9">
    <source>
        <dbReference type="RuleBase" id="RU364109"/>
    </source>
</evidence>
<dbReference type="Pfam" id="PF00454">
    <property type="entry name" value="PI3_PI4_kinase"/>
    <property type="match status" value="1"/>
</dbReference>
<dbReference type="Gene3D" id="1.25.10.10">
    <property type="entry name" value="Leucine-rich Repeat Variant"/>
    <property type="match status" value="3"/>
</dbReference>
<keyword evidence="9" id="KW-0723">Serine/threonine-protein kinase</keyword>
<evidence type="ECO:0000256" key="7">
    <source>
        <dbReference type="ARBA" id="ARBA00047899"/>
    </source>
</evidence>
<evidence type="ECO:0000313" key="15">
    <source>
        <dbReference type="Proteomes" id="UP000051952"/>
    </source>
</evidence>
<feature type="compositionally biased region" description="Low complexity" evidence="10">
    <location>
        <begin position="2408"/>
        <end position="2432"/>
    </location>
</feature>
<dbReference type="SMART" id="SM01343">
    <property type="entry name" value="FATC"/>
    <property type="match status" value="1"/>
</dbReference>
<keyword evidence="2 9" id="KW-0808">Transferase</keyword>
<dbReference type="Pfam" id="PF02259">
    <property type="entry name" value="FAT"/>
    <property type="match status" value="1"/>
</dbReference>
<evidence type="ECO:0000259" key="11">
    <source>
        <dbReference type="PROSITE" id="PS50290"/>
    </source>
</evidence>
<dbReference type="FunFam" id="3.30.1010.10:FF:000006">
    <property type="entry name" value="Serine/threonine-protein kinase TOR"/>
    <property type="match status" value="1"/>
</dbReference>
<feature type="region of interest" description="Disordered" evidence="10">
    <location>
        <begin position="2405"/>
        <end position="2437"/>
    </location>
</feature>
<dbReference type="GO" id="GO:0106310">
    <property type="term" value="F:protein serine kinase activity"/>
    <property type="evidence" value="ECO:0007669"/>
    <property type="project" value="RHEA"/>
</dbReference>
<feature type="region of interest" description="Disordered" evidence="10">
    <location>
        <begin position="1317"/>
        <end position="1336"/>
    </location>
</feature>
<dbReference type="GO" id="GO:0016242">
    <property type="term" value="P:negative regulation of macroautophagy"/>
    <property type="evidence" value="ECO:0007669"/>
    <property type="project" value="TreeGrafter"/>
</dbReference>
<dbReference type="SMART" id="SM00146">
    <property type="entry name" value="PI3Kc"/>
    <property type="match status" value="1"/>
</dbReference>
<dbReference type="Pfam" id="PF08771">
    <property type="entry name" value="FRB_dom"/>
    <property type="match status" value="1"/>
</dbReference>
<feature type="domain" description="FATC" evidence="13">
    <location>
        <begin position="2509"/>
        <end position="2541"/>
    </location>
</feature>
<dbReference type="SUPFAM" id="SSF48371">
    <property type="entry name" value="ARM repeat"/>
    <property type="match status" value="2"/>
</dbReference>
<dbReference type="InterPro" id="IPR011989">
    <property type="entry name" value="ARM-like"/>
</dbReference>
<dbReference type="SMART" id="SM01345">
    <property type="entry name" value="Rapamycin_bind"/>
    <property type="match status" value="1"/>
</dbReference>
<keyword evidence="5 9" id="KW-0418">Kinase</keyword>
<dbReference type="FunFam" id="1.10.1070.11:FF:000029">
    <property type="entry name" value="Serine/threonine-protein kinase TOR"/>
    <property type="match status" value="1"/>
</dbReference>
<dbReference type="OMA" id="MWLRFVS"/>
<dbReference type="InterPro" id="IPR018936">
    <property type="entry name" value="PI3/4_kinase_CS"/>
</dbReference>
<dbReference type="VEuPathDB" id="TriTrypDB:BSAL_47200"/>
<dbReference type="InterPro" id="IPR050517">
    <property type="entry name" value="DDR_Repair_Kinase"/>
</dbReference>
<evidence type="ECO:0000313" key="14">
    <source>
        <dbReference type="EMBL" id="CUG94241.1"/>
    </source>
</evidence>
<dbReference type="PROSITE" id="PS50290">
    <property type="entry name" value="PI3_4_KINASE_3"/>
    <property type="match status" value="1"/>
</dbReference>
<dbReference type="InterPro" id="IPR026683">
    <property type="entry name" value="TOR_cat"/>
</dbReference>
<evidence type="ECO:0000256" key="10">
    <source>
        <dbReference type="SAM" id="MobiDB-lite"/>
    </source>
</evidence>
<dbReference type="Proteomes" id="UP000051952">
    <property type="component" value="Unassembled WGS sequence"/>
</dbReference>
<dbReference type="EC" id="2.7.11.1" evidence="9"/>
<dbReference type="GO" id="GO:0005737">
    <property type="term" value="C:cytoplasm"/>
    <property type="evidence" value="ECO:0007669"/>
    <property type="project" value="TreeGrafter"/>
</dbReference>
<dbReference type="PROSITE" id="PS51190">
    <property type="entry name" value="FATC"/>
    <property type="match status" value="1"/>
</dbReference>
<dbReference type="EMBL" id="CYKH01002227">
    <property type="protein sequence ID" value="CUG94241.1"/>
    <property type="molecule type" value="Genomic_DNA"/>
</dbReference>
<keyword evidence="3" id="KW-0677">Repeat</keyword>
<comment type="catalytic activity">
    <reaction evidence="7 9">
        <text>L-threonyl-[protein] + ATP = O-phospho-L-threonyl-[protein] + ADP + H(+)</text>
        <dbReference type="Rhea" id="RHEA:46608"/>
        <dbReference type="Rhea" id="RHEA-COMP:11060"/>
        <dbReference type="Rhea" id="RHEA-COMP:11605"/>
        <dbReference type="ChEBI" id="CHEBI:15378"/>
        <dbReference type="ChEBI" id="CHEBI:30013"/>
        <dbReference type="ChEBI" id="CHEBI:30616"/>
        <dbReference type="ChEBI" id="CHEBI:61977"/>
        <dbReference type="ChEBI" id="CHEBI:456216"/>
        <dbReference type="EC" id="2.7.11.1"/>
    </reaction>
</comment>
<dbReference type="InterPro" id="IPR036940">
    <property type="entry name" value="PI3/4_kinase_cat_sf"/>
</dbReference>
<dbReference type="GO" id="GO:0005634">
    <property type="term" value="C:nucleus"/>
    <property type="evidence" value="ECO:0007669"/>
    <property type="project" value="TreeGrafter"/>
</dbReference>
<dbReference type="InterPro" id="IPR003151">
    <property type="entry name" value="PIK-rel_kinase_FAT"/>
</dbReference>
<keyword evidence="15" id="KW-1185">Reference proteome</keyword>
<comment type="similarity">
    <text evidence="1 9">Belongs to the PI3/PI4-kinase family.</text>
</comment>
<dbReference type="GO" id="GO:0031929">
    <property type="term" value="P:TOR signaling"/>
    <property type="evidence" value="ECO:0007669"/>
    <property type="project" value="TreeGrafter"/>
</dbReference>
<dbReference type="PANTHER" id="PTHR11139">
    <property type="entry name" value="ATAXIA TELANGIECTASIA MUTATED ATM -RELATED"/>
    <property type="match status" value="1"/>
</dbReference>
<accession>A0A0S4JRV6</accession>
<sequence length="2541" mass="282195">MSSSSAADPSSTGGGAHVAQHPLTDQLLPIFEELIANPVVTVPLSSSATAAGAAAAAAASATQLINSGATKSALLRLQNLVDEEADSLFHRSNAVNAQTKLLSQFIDGQLTKLLSQPQTRLSGIHVIEILRAVDYVEIGTRLKTFHDMLIKVVTDSSHSSKEAARVWGLLVDVAPGAATEMVDAQLVKCLVDLFGAESLGASKRFVGALMLQEVALRVAPQSVITKIDDLMRGIWMALRDTQDVTRAAASVALRRVLRIALQSAETSVGDSIMDNTLGQVVKSLMQKQREVGHGGLLALNAWFTASVGSQRSHGHHAIGELRIKEVYGLIVQLLQKPSTFAEIRLETVGCIPLMAQYDRTRFVDVCLAPFVIWAGTCYRNLTGPDERGPMFLAIGRLAGVLQDKVPLFVDRVMVFIEGSLVKQPKRDRCPEAGTCFAMIAAADPKTSRRFLRTVLHPLFQCTPTAEFAADIASICRSFPELRTFCMEKILEVTKAQFSNIKQRSALSAVSEDDTRILLNGLHVVSSLDTNGYSVLPFMTEMVLRFIQDPHEQVRRAVIAMCLKLAHSGCCAPGSPCRIDDHQGTMIHQGHQHIRLLLQVMLALINSAVADPESDIRLSTLESLTEAYDHVLSLQDCIRALFPALNDKHNNRIAVIRILGRLAKRNPACVDTMLRRVLLQSITEIQYFAQSKKQEQSTWVLAAVVEAAPGMVRPYIPALLKSTVDRLCDKGSPQAVQTALLACIGRLVRHSEGGDVDVMLLRTVRSIAVLHVMDSSCTPKKQEAIRALCEIVRATRDVAVYEQHPELLRVLLSALHGGFKETWPLRQDVLRLLGIMGAVDPVRVKNFYRMENDGKGSSNNSNGIGDANPNHHTAPVAGLRLRPEEAAAHSTVRAVMNVIELPSTHDTQCVEAMQALVNICTSRDMQLPSMISFFPKIIPAIIRHIHAHAKQREPLFRQLAILVGVAKHHIRGHLDDVVDVAKQYILCDDPEVLSQILLLLTELRRTLHEEFKPYLRVVLPLLAYAATEDVARSASKVFECFVAFGKLMDGHLHIVLPCIVEIATSVGAPVHTRVSAVSAIFSFSKHLMTISDHAARCVHCLCPILQARTQSPAEARDLVHAASTALLTLAQNLGPGFAKFGPIIKPIVAQRYGENSQDYAKFVHTIDEAVRSQTRYILPEMPPKAIDESRFTQPQTNRRREEPQHRFRAVRQHLLPIERTGEEEWKQWLRTLAIELLRASPCNAHGFALQLANIHEPFARELFHPAFAACFGEMDSNCRQEVIACLTTVLKSPKLPSEVLQELLNLSEYMERVDGGVGTSSSSIGASSSSSSSSRGRGGLFEISTVIDRSETCSLHAKALHYLEAQFVELTREYEQGLSHGRYNPLTDENWRQLLAVTEKSIYLCNLLGQRESANGALKYIQDHYSRLTNTAHKSSFSSQAPTTTSTTAADDVAGAQNNAGGFDILDAELLQKLQWWSQSLRAFQERLKTDPNNVANVRGVLQALDAQGEYSKLLEVYKAFARRASKKESAELATTGARAAWILQSWEDMEQFTSLVKSEGYQGTTAVFYNAVIAVHKREFRKAESLIGRCRRELDGALAALVAESYDRAYELLVGNQQLCELEEIIMALREPKSISHWKGLWERRLGNMAYEGWQGTLATHSLVLPHTEELDMWIQFVSLCRSNGRHRVSMEVLQKLLGDRKVADAFTHPTDIPRPIVALAAVTHMYESGKQANALTLLKSYVERYSTTEATTLDVLNDQADYARCRARLGEWTAAQNNAALCYNKALTDDVLHNLQLATVLDPSNGSTWHTWARVHHNIVIKGQSSLLDSQAMDHHVISALQGYLKSIESQQNLQDVLGFLSLWFVHGTRPAVMASGVFDEVMQINSNVWLRVLPQIIARLHTPNAILNEQVQDLLRNIGKTHPQALLYTLNVSSGVAVIGGDTSEDVLQRRKAAQRVLTRIAELHHNGQQLVQEAALVCRELVRCAVLWAEMWFDELDRAWWCWGREKDAAVVWGMIEPLMQLLANPESTMEHHFIQDFGVHIESAASLIRDAAMLPNHGVAQVEDAWGKFRTIVERLDKQIQSMSSLALQVVSPTLVRNGRNLLVAVPGQYREHGDFPRIASFHSTLKVMSSKQHPRRISIYGNDGVTYKFLLKGHEDLRLDERVMQLLGLVNTVLTANPSTNGKDCLVQTYSVTPLSDNAGLVGWVDHCDTIHQIIKDHRVHSKNISAELNAMKMFYEELPRLTVMQHVEPFEFALESTEGADIARSLWLRAPSAEHWLDRRTTYVRTLATMSMVGHILGLGDRHPSNLMIHSFSGRVVHIDFGDCFEVAQTRSTFPEKVPFRLTRMLVKAMEIGGIEGLFRHGCVGVMTVLREERNTLLSILEAFLHDPLVTWWRDDNDDAAADQPQTATTQQQPQRPQQQQGPAAAGFSLQRGHGEGLDVGSVSSLALPSLRRRTMASVRGPALNHNQQTKKAQKVMQRITEKLNGKEFISVDIQRSAFAAREALPVEEQVNRLILEATSHENLCQHFSGWCPFW</sequence>
<dbReference type="InterPro" id="IPR009076">
    <property type="entry name" value="FRB_dom"/>
</dbReference>
<dbReference type="InterPro" id="IPR014009">
    <property type="entry name" value="PIK_FAT"/>
</dbReference>
<dbReference type="PROSITE" id="PS00916">
    <property type="entry name" value="PI3_4_KINASE_2"/>
    <property type="match status" value="1"/>
</dbReference>
<keyword evidence="4 9" id="KW-0547">Nucleotide-binding</keyword>
<feature type="compositionally biased region" description="Low complexity" evidence="10">
    <location>
        <begin position="1318"/>
        <end position="1334"/>
    </location>
</feature>
<dbReference type="InterPro" id="IPR000403">
    <property type="entry name" value="PI3/4_kinase_cat_dom"/>
</dbReference>
<dbReference type="InterPro" id="IPR036738">
    <property type="entry name" value="FRB_sf"/>
</dbReference>
<feature type="domain" description="PI3K/PI4K catalytic" evidence="11">
    <location>
        <begin position="2126"/>
        <end position="2448"/>
    </location>
</feature>
<dbReference type="GO" id="GO:0005524">
    <property type="term" value="F:ATP binding"/>
    <property type="evidence" value="ECO:0007669"/>
    <property type="project" value="UniProtKB-KW"/>
</dbReference>
<feature type="region of interest" description="Disordered" evidence="10">
    <location>
        <begin position="852"/>
        <end position="874"/>
    </location>
</feature>
<dbReference type="Pfam" id="PF02260">
    <property type="entry name" value="FATC"/>
    <property type="match status" value="1"/>
</dbReference>
<name>A0A0S4JRV6_BODSA</name>
<dbReference type="SMART" id="SM01346">
    <property type="entry name" value="DUF3385"/>
    <property type="match status" value="1"/>
</dbReference>
<evidence type="ECO:0000256" key="6">
    <source>
        <dbReference type="ARBA" id="ARBA00022840"/>
    </source>
</evidence>
<dbReference type="GO" id="GO:0031932">
    <property type="term" value="C:TORC2 complex"/>
    <property type="evidence" value="ECO:0007669"/>
    <property type="project" value="TreeGrafter"/>
</dbReference>
<dbReference type="InterPro" id="IPR003152">
    <property type="entry name" value="FATC_dom"/>
</dbReference>
<evidence type="ECO:0000259" key="12">
    <source>
        <dbReference type="PROSITE" id="PS51189"/>
    </source>
</evidence>
<evidence type="ECO:0000256" key="5">
    <source>
        <dbReference type="ARBA" id="ARBA00022777"/>
    </source>
</evidence>
<dbReference type="InterPro" id="IPR011009">
    <property type="entry name" value="Kinase-like_dom_sf"/>
</dbReference>
<evidence type="ECO:0000256" key="1">
    <source>
        <dbReference type="ARBA" id="ARBA00011031"/>
    </source>
</evidence>
<dbReference type="SUPFAM" id="SSF47212">
    <property type="entry name" value="FKBP12-rapamycin-binding domain of FKBP-rapamycin-associated protein (FRAP)"/>
    <property type="match status" value="1"/>
</dbReference>
<dbReference type="Gene3D" id="1.10.1070.11">
    <property type="entry name" value="Phosphatidylinositol 3-/4-kinase, catalytic domain"/>
    <property type="match status" value="1"/>
</dbReference>
<dbReference type="Gene3D" id="3.30.1010.10">
    <property type="entry name" value="Phosphatidylinositol 3-kinase Catalytic Subunit, Chain A, domain 4"/>
    <property type="match status" value="1"/>
</dbReference>
<dbReference type="PROSITE" id="PS51189">
    <property type="entry name" value="FAT"/>
    <property type="match status" value="1"/>
</dbReference>
<dbReference type="CDD" id="cd05169">
    <property type="entry name" value="PIKKc_TOR"/>
    <property type="match status" value="1"/>
</dbReference>
<dbReference type="Gene3D" id="1.20.120.150">
    <property type="entry name" value="FKBP12-rapamycin binding domain"/>
    <property type="match status" value="1"/>
</dbReference>
<dbReference type="Pfam" id="PF11865">
    <property type="entry name" value="mTOR_dom"/>
    <property type="match status" value="1"/>
</dbReference>
<dbReference type="InterPro" id="IPR016024">
    <property type="entry name" value="ARM-type_fold"/>
</dbReference>
<dbReference type="OrthoDB" id="381190at2759"/>
<evidence type="ECO:0000256" key="2">
    <source>
        <dbReference type="ARBA" id="ARBA00022679"/>
    </source>
</evidence>
<dbReference type="PANTHER" id="PTHR11139:SF9">
    <property type="entry name" value="SERINE_THREONINE-PROTEIN KINASE MTOR"/>
    <property type="match status" value="1"/>
</dbReference>
<evidence type="ECO:0000259" key="13">
    <source>
        <dbReference type="PROSITE" id="PS51190"/>
    </source>
</evidence>
<evidence type="ECO:0000256" key="4">
    <source>
        <dbReference type="ARBA" id="ARBA00022741"/>
    </source>
</evidence>
<reference evidence="15" key="1">
    <citation type="submission" date="2015-09" db="EMBL/GenBank/DDBJ databases">
        <authorList>
            <consortium name="Pathogen Informatics"/>
        </authorList>
    </citation>
    <scope>NUCLEOTIDE SEQUENCE [LARGE SCALE GENOMIC DNA]</scope>
    <source>
        <strain evidence="15">Lake Konstanz</strain>
    </source>
</reference>
<dbReference type="GO" id="GO:0044877">
    <property type="term" value="F:protein-containing complex binding"/>
    <property type="evidence" value="ECO:0007669"/>
    <property type="project" value="InterPro"/>
</dbReference>
<gene>
    <name evidence="14" type="ORF">BSAL_47200</name>
</gene>
<dbReference type="SUPFAM" id="SSF56112">
    <property type="entry name" value="Protein kinase-like (PK-like)"/>
    <property type="match status" value="1"/>
</dbReference>
<proteinExistence type="inferred from homology"/>
<feature type="domain" description="FAT" evidence="12">
    <location>
        <begin position="1344"/>
        <end position="1938"/>
    </location>
</feature>
<keyword evidence="6 9" id="KW-0067">ATP-binding</keyword>
<evidence type="ECO:0000256" key="8">
    <source>
        <dbReference type="ARBA" id="ARBA00048679"/>
    </source>
</evidence>
<dbReference type="GO" id="GO:0004674">
    <property type="term" value="F:protein serine/threonine kinase activity"/>
    <property type="evidence" value="ECO:0007669"/>
    <property type="project" value="UniProtKB-KW"/>
</dbReference>
<protein>
    <recommendedName>
        <fullName evidence="9">Serine/threonine-protein kinase TOR</fullName>
        <ecNumber evidence="9">2.7.11.1</ecNumber>
    </recommendedName>
</protein>
<comment type="catalytic activity">
    <reaction evidence="8">
        <text>L-seryl-[protein] + ATP = O-phospho-L-seryl-[protein] + ADP + H(+)</text>
        <dbReference type="Rhea" id="RHEA:17989"/>
        <dbReference type="Rhea" id="RHEA-COMP:9863"/>
        <dbReference type="Rhea" id="RHEA-COMP:11604"/>
        <dbReference type="ChEBI" id="CHEBI:15378"/>
        <dbReference type="ChEBI" id="CHEBI:29999"/>
        <dbReference type="ChEBI" id="CHEBI:30616"/>
        <dbReference type="ChEBI" id="CHEBI:83421"/>
        <dbReference type="ChEBI" id="CHEBI:456216"/>
        <dbReference type="EC" id="2.7.11.1"/>
    </reaction>
</comment>
<organism evidence="14 15">
    <name type="scientific">Bodo saltans</name>
    <name type="common">Flagellated protozoan</name>
    <dbReference type="NCBI Taxonomy" id="75058"/>
    <lineage>
        <taxon>Eukaryota</taxon>
        <taxon>Discoba</taxon>
        <taxon>Euglenozoa</taxon>
        <taxon>Kinetoplastea</taxon>
        <taxon>Metakinetoplastina</taxon>
        <taxon>Eubodonida</taxon>
        <taxon>Bodonidae</taxon>
        <taxon>Bodo</taxon>
    </lineage>
</organism>